<dbReference type="RefSeq" id="WP_029706010.1">
    <property type="nucleotide sequence ID" value="NZ_CP019239.1"/>
</dbReference>
<gene>
    <name evidence="1" type="ORF">RS694_05900</name>
</gene>
<name>A0A1P8K7W6_9BURK</name>
<organism evidence="1 2">
    <name type="scientific">Rhodoferax saidenbachensis</name>
    <dbReference type="NCBI Taxonomy" id="1484693"/>
    <lineage>
        <taxon>Bacteria</taxon>
        <taxon>Pseudomonadati</taxon>
        <taxon>Pseudomonadota</taxon>
        <taxon>Betaproteobacteria</taxon>
        <taxon>Burkholderiales</taxon>
        <taxon>Comamonadaceae</taxon>
        <taxon>Rhodoferax</taxon>
    </lineage>
</organism>
<evidence type="ECO:0000313" key="1">
    <source>
        <dbReference type="EMBL" id="APW42110.1"/>
    </source>
</evidence>
<proteinExistence type="predicted"/>
<protein>
    <recommendedName>
        <fullName evidence="3">Colicin immunity protein</fullName>
    </recommendedName>
</protein>
<sequence>MTPEVQKKGLELPHVTAALAGAIGLLSLIQRQEISAGDFCVRFEHMWNFEFNNEALSDKEYQSLDALFDEVVWFSPLPRAQWEYPKYRDEAEIRAAVAATIRSFDLPNA</sequence>
<accession>A0A1P8K7W6</accession>
<evidence type="ECO:0008006" key="3">
    <source>
        <dbReference type="Google" id="ProtNLM"/>
    </source>
</evidence>
<dbReference type="AlphaFoldDB" id="A0A1P8K7W6"/>
<dbReference type="Proteomes" id="UP000186110">
    <property type="component" value="Chromosome"/>
</dbReference>
<reference evidence="1 2" key="1">
    <citation type="submission" date="2017-01" db="EMBL/GenBank/DDBJ databases">
        <authorList>
            <person name="Mah S.A."/>
            <person name="Swanson W.J."/>
            <person name="Moy G.W."/>
            <person name="Vacquier V.D."/>
        </authorList>
    </citation>
    <scope>NUCLEOTIDE SEQUENCE [LARGE SCALE GENOMIC DNA]</scope>
    <source>
        <strain evidence="1 2">DSM 22694</strain>
    </source>
</reference>
<evidence type="ECO:0000313" key="2">
    <source>
        <dbReference type="Proteomes" id="UP000186110"/>
    </source>
</evidence>
<dbReference type="KEGG" id="rsb:RS694_05900"/>
<dbReference type="EMBL" id="CP019239">
    <property type="protein sequence ID" value="APW42110.1"/>
    <property type="molecule type" value="Genomic_DNA"/>
</dbReference>
<keyword evidence="2" id="KW-1185">Reference proteome</keyword>